<keyword evidence="6" id="KW-0175">Coiled coil</keyword>
<dbReference type="GeneID" id="28724250"/>
<dbReference type="GO" id="GO:0019905">
    <property type="term" value="F:syntaxin binding"/>
    <property type="evidence" value="ECO:0007669"/>
    <property type="project" value="TreeGrafter"/>
</dbReference>
<feature type="compositionally biased region" description="Basic and acidic residues" evidence="7">
    <location>
        <begin position="235"/>
        <end position="249"/>
    </location>
</feature>
<keyword evidence="9" id="KW-1185">Reference proteome</keyword>
<dbReference type="AlphaFoldDB" id="A0A0X8HT79"/>
<evidence type="ECO:0000256" key="4">
    <source>
        <dbReference type="ARBA" id="ARBA00022927"/>
    </source>
</evidence>
<keyword evidence="3" id="KW-0813">Transport</keyword>
<dbReference type="PANTHER" id="PTHR12965:SF0">
    <property type="entry name" value="VACUOLAR PROTEIN SORTING-ASSOCIATED PROTEIN 54"/>
    <property type="match status" value="1"/>
</dbReference>
<evidence type="ECO:0000313" key="9">
    <source>
        <dbReference type="Proteomes" id="UP000243052"/>
    </source>
</evidence>
<evidence type="ECO:0000256" key="6">
    <source>
        <dbReference type="ARBA" id="ARBA00023054"/>
    </source>
</evidence>
<reference evidence="8 9" key="1">
    <citation type="submission" date="2016-01" db="EMBL/GenBank/DDBJ databases">
        <title>Genome sequence of the yeast Holleya sinecauda.</title>
        <authorList>
            <person name="Dietrich F.S."/>
        </authorList>
    </citation>
    <scope>NUCLEOTIDE SEQUENCE [LARGE SCALE GENOMIC DNA]</scope>
    <source>
        <strain evidence="8 9">ATCC 58844</strain>
    </source>
</reference>
<gene>
    <name evidence="8" type="ORF">AW171_hschr52907</name>
</gene>
<dbReference type="GO" id="GO:0015031">
    <property type="term" value="P:protein transport"/>
    <property type="evidence" value="ECO:0007669"/>
    <property type="project" value="UniProtKB-KW"/>
</dbReference>
<comment type="subcellular location">
    <subcellularLocation>
        <location evidence="1">Golgi apparatus</location>
        <location evidence="1">trans-Golgi network</location>
    </subcellularLocation>
</comment>
<comment type="similarity">
    <text evidence="2">Belongs to the VPS54 family.</text>
</comment>
<name>A0A0X8HT79_9SACH</name>
<feature type="region of interest" description="Disordered" evidence="7">
    <location>
        <begin position="555"/>
        <end position="586"/>
    </location>
</feature>
<sequence length="935" mass="105306">MINKPGPKIGDTSEVHDAVSGENKPTLDHTEEPKESQSNLPIDKVESASPVANLDDFHIKQTGDSSSLNGDLLSVSSCKKGRQGSIGPGASSPPLRPSFDNYSFRQSVELSSVFGGAARNGTNRSNVLEAELAAYGRKADISPLGSNSIYEVVMNTRLKGWIKKPTVANIPPVNLSKSPLPNDWKKDLREYSDGIIEEFKMFQNTNSLTSMNKFDQLRKIEVYDKSPSPPDNITEQEHSPEHSLESYSERKGLEDIPPIYFSEDFQLDNSRVFRKIIEDVDVQLTAINSASAEERNQANDELQDKLTYYLDTIEGVLVMDISKSSHKFLNTMENVTTIKQLSQQALDKLDELSMSLNSKTQAKIERRKGLLTKIITRRNVERLEQGLIQIHEVLKRVDECKELFKVDDLDNCIRFIDSVGKLISGTNDDENVKKWTAGWPHELLDLSSVPALGRYRGDLSNMIIDVGQKYCMALCDILLDDLRQYNAPTTQGNDLGVINYRNIDPEFRNSIVTMIRKLVSYKELTNAFKLYEQKFITELKNIIKAQLPKQLTINEKNGNEQDTSVESIRPPAAETKPTGGGGGGSKLSRLIKEQTPMEFQDMLMKIFTAESRTLRRLSTHQKLLLDVALSEIPSEESDHDMIVQLDLRRGINEGIKIVQLRMGKIIAVRRELTSLLRFDHFLHFYSACSSFLKECESLTGDFLTKYMTDVISAQVKNYITVTTSSNVKLLQERIDIEQWVPCIVDHDLQRDVNDIVNSMEIDPLNWTAIMDLESKSSESRDTNSSSSTGDDKIAGRKKSVVMRNKTFVASSALIMTIKMLKSLLVLSLNLPPYLSNFENTIFDLLVQFNNRSIASVSLNPDKKSVNSHGKNLSIMGESLDCLAELITVIQGFYQRMDMQYKDFQCLPAQNYTHLLHQFRASSDKLYQAHAPPPPS</sequence>
<evidence type="ECO:0000256" key="5">
    <source>
        <dbReference type="ARBA" id="ARBA00023034"/>
    </source>
</evidence>
<dbReference type="GO" id="GO:0006896">
    <property type="term" value="P:Golgi to vacuole transport"/>
    <property type="evidence" value="ECO:0007669"/>
    <property type="project" value="TreeGrafter"/>
</dbReference>
<dbReference type="GO" id="GO:0042147">
    <property type="term" value="P:retrograde transport, endosome to Golgi"/>
    <property type="evidence" value="ECO:0007669"/>
    <property type="project" value="InterPro"/>
</dbReference>
<keyword evidence="4" id="KW-0653">Protein transport</keyword>
<feature type="region of interest" description="Disordered" evidence="7">
    <location>
        <begin position="78"/>
        <end position="97"/>
    </location>
</feature>
<keyword evidence="5" id="KW-0333">Golgi apparatus</keyword>
<dbReference type="InterPro" id="IPR039745">
    <property type="entry name" value="Vps54"/>
</dbReference>
<evidence type="ECO:0000256" key="7">
    <source>
        <dbReference type="SAM" id="MobiDB-lite"/>
    </source>
</evidence>
<evidence type="ECO:0000256" key="2">
    <source>
        <dbReference type="ARBA" id="ARBA00009150"/>
    </source>
</evidence>
<dbReference type="GO" id="GO:0000938">
    <property type="term" value="C:GARP complex"/>
    <property type="evidence" value="ECO:0007669"/>
    <property type="project" value="InterPro"/>
</dbReference>
<protein>
    <submittedName>
        <fullName evidence="8">HEL303Cp</fullName>
    </submittedName>
</protein>
<dbReference type="PANTHER" id="PTHR12965">
    <property type="entry name" value="VACUOLAR PROTEIN SORTING 54"/>
    <property type="match status" value="1"/>
</dbReference>
<accession>A0A0X8HT79</accession>
<proteinExistence type="inferred from homology"/>
<dbReference type="RefSeq" id="XP_017987974.1">
    <property type="nucleotide sequence ID" value="XM_018132745.1"/>
</dbReference>
<dbReference type="STRING" id="45286.A0A0X8HT79"/>
<evidence type="ECO:0000256" key="1">
    <source>
        <dbReference type="ARBA" id="ARBA00004601"/>
    </source>
</evidence>
<organism evidence="8 9">
    <name type="scientific">Eremothecium sinecaudum</name>
    <dbReference type="NCBI Taxonomy" id="45286"/>
    <lineage>
        <taxon>Eukaryota</taxon>
        <taxon>Fungi</taxon>
        <taxon>Dikarya</taxon>
        <taxon>Ascomycota</taxon>
        <taxon>Saccharomycotina</taxon>
        <taxon>Saccharomycetes</taxon>
        <taxon>Saccharomycetales</taxon>
        <taxon>Saccharomycetaceae</taxon>
        <taxon>Eremothecium</taxon>
    </lineage>
</organism>
<feature type="compositionally biased region" description="Polar residues" evidence="7">
    <location>
        <begin position="555"/>
        <end position="566"/>
    </location>
</feature>
<dbReference type="OrthoDB" id="10259024at2759"/>
<dbReference type="Proteomes" id="UP000243052">
    <property type="component" value="Chromosome v"/>
</dbReference>
<evidence type="ECO:0000256" key="3">
    <source>
        <dbReference type="ARBA" id="ARBA00022448"/>
    </source>
</evidence>
<evidence type="ECO:0000313" key="8">
    <source>
        <dbReference type="EMBL" id="AMD20978.1"/>
    </source>
</evidence>
<dbReference type="EMBL" id="CP014245">
    <property type="protein sequence ID" value="AMD20978.1"/>
    <property type="molecule type" value="Genomic_DNA"/>
</dbReference>
<feature type="compositionally biased region" description="Basic and acidic residues" evidence="7">
    <location>
        <begin position="11"/>
        <end position="35"/>
    </location>
</feature>
<dbReference type="GO" id="GO:0005829">
    <property type="term" value="C:cytosol"/>
    <property type="evidence" value="ECO:0007669"/>
    <property type="project" value="GOC"/>
</dbReference>
<feature type="region of interest" description="Disordered" evidence="7">
    <location>
        <begin position="224"/>
        <end position="249"/>
    </location>
</feature>
<feature type="region of interest" description="Disordered" evidence="7">
    <location>
        <begin position="1"/>
        <end position="47"/>
    </location>
</feature>